<organism evidence="1 2">
    <name type="scientific">Ficus carica</name>
    <name type="common">Common fig</name>
    <dbReference type="NCBI Taxonomy" id="3494"/>
    <lineage>
        <taxon>Eukaryota</taxon>
        <taxon>Viridiplantae</taxon>
        <taxon>Streptophyta</taxon>
        <taxon>Embryophyta</taxon>
        <taxon>Tracheophyta</taxon>
        <taxon>Spermatophyta</taxon>
        <taxon>Magnoliopsida</taxon>
        <taxon>eudicotyledons</taxon>
        <taxon>Gunneridae</taxon>
        <taxon>Pentapetalae</taxon>
        <taxon>rosids</taxon>
        <taxon>fabids</taxon>
        <taxon>Rosales</taxon>
        <taxon>Moraceae</taxon>
        <taxon>Ficeae</taxon>
        <taxon>Ficus</taxon>
    </lineage>
</organism>
<gene>
    <name evidence="1" type="ORF">TIFTF001_056710</name>
</gene>
<proteinExistence type="predicted"/>
<protein>
    <submittedName>
        <fullName evidence="1">Uncharacterized protein</fullName>
    </submittedName>
</protein>
<feature type="non-terminal residue" evidence="1">
    <location>
        <position position="1"/>
    </location>
</feature>
<dbReference type="AlphaFoldDB" id="A0AA88JFV8"/>
<evidence type="ECO:0000313" key="2">
    <source>
        <dbReference type="Proteomes" id="UP001187192"/>
    </source>
</evidence>
<reference evidence="1" key="1">
    <citation type="submission" date="2023-07" db="EMBL/GenBank/DDBJ databases">
        <title>draft genome sequence of fig (Ficus carica).</title>
        <authorList>
            <person name="Takahashi T."/>
            <person name="Nishimura K."/>
        </authorList>
    </citation>
    <scope>NUCLEOTIDE SEQUENCE</scope>
</reference>
<sequence length="54" mass="6059">RLALERKKPLVWRRVSFSPLELIVLSGGVPSHCSSHKLWLLQLATTGARPARPE</sequence>
<keyword evidence="2" id="KW-1185">Reference proteome</keyword>
<comment type="caution">
    <text evidence="1">The sequence shown here is derived from an EMBL/GenBank/DDBJ whole genome shotgun (WGS) entry which is preliminary data.</text>
</comment>
<name>A0AA88JFV8_FICCA</name>
<accession>A0AA88JFV8</accession>
<dbReference type="EMBL" id="BTGU01021779">
    <property type="protein sequence ID" value="GMN75603.1"/>
    <property type="molecule type" value="Genomic_DNA"/>
</dbReference>
<evidence type="ECO:0000313" key="1">
    <source>
        <dbReference type="EMBL" id="GMN75603.1"/>
    </source>
</evidence>
<dbReference type="Proteomes" id="UP001187192">
    <property type="component" value="Unassembled WGS sequence"/>
</dbReference>